<accession>A0ABN9S5U9</accession>
<comment type="caution">
    <text evidence="3">The sequence shown here is derived from an EMBL/GenBank/DDBJ whole genome shotgun (WGS) entry which is preliminary data.</text>
</comment>
<evidence type="ECO:0000256" key="2">
    <source>
        <dbReference type="SAM" id="MobiDB-lite"/>
    </source>
</evidence>
<evidence type="ECO:0000313" key="3">
    <source>
        <dbReference type="EMBL" id="CAK0827055.1"/>
    </source>
</evidence>
<keyword evidence="4" id="KW-1185">Reference proteome</keyword>
<dbReference type="Proteomes" id="UP001189429">
    <property type="component" value="Unassembled WGS sequence"/>
</dbReference>
<feature type="coiled-coil region" evidence="1">
    <location>
        <begin position="224"/>
        <end position="251"/>
    </location>
</feature>
<name>A0ABN9S5U9_9DINO</name>
<feature type="region of interest" description="Disordered" evidence="2">
    <location>
        <begin position="54"/>
        <end position="74"/>
    </location>
</feature>
<feature type="compositionally biased region" description="Gly residues" evidence="2">
    <location>
        <begin position="60"/>
        <end position="70"/>
    </location>
</feature>
<sequence length="270" mass="28644">MDLQHMRCGCKENEARLFFCKHCGQLKSDSVLYGSAWSSGKSLAMFGGAPSSEGKIGDKGSAGSGKGGVGATSPAGAPQLAADEYLQLAALHDKLGDARSAAAHRTAAAALSAPAPAAVSVQALLNKAHQKARAIEKKLESAVSKFEMLEAQLAAQKDQVLVLRSDLEQDLLDKKRFSPMFDLDVGDCFTIADDEQLSPDEAKQLADRVDLFKSGITDMARSLFAKAKAKVDTLREEHEQLSQRIAKKRKTEGGIGVGFPSSSGKYQGAC</sequence>
<feature type="coiled-coil region" evidence="1">
    <location>
        <begin position="125"/>
        <end position="159"/>
    </location>
</feature>
<proteinExistence type="predicted"/>
<protein>
    <recommendedName>
        <fullName evidence="5">Prefoldin subunit 4</fullName>
    </recommendedName>
</protein>
<dbReference type="EMBL" id="CAUYUJ010009535">
    <property type="protein sequence ID" value="CAK0827055.1"/>
    <property type="molecule type" value="Genomic_DNA"/>
</dbReference>
<organism evidence="3 4">
    <name type="scientific">Prorocentrum cordatum</name>
    <dbReference type="NCBI Taxonomy" id="2364126"/>
    <lineage>
        <taxon>Eukaryota</taxon>
        <taxon>Sar</taxon>
        <taxon>Alveolata</taxon>
        <taxon>Dinophyceae</taxon>
        <taxon>Prorocentrales</taxon>
        <taxon>Prorocentraceae</taxon>
        <taxon>Prorocentrum</taxon>
    </lineage>
</organism>
<keyword evidence="1" id="KW-0175">Coiled coil</keyword>
<evidence type="ECO:0000313" key="4">
    <source>
        <dbReference type="Proteomes" id="UP001189429"/>
    </source>
</evidence>
<gene>
    <name evidence="3" type="ORF">PCOR1329_LOCUS26679</name>
</gene>
<reference evidence="3" key="1">
    <citation type="submission" date="2023-10" db="EMBL/GenBank/DDBJ databases">
        <authorList>
            <person name="Chen Y."/>
            <person name="Shah S."/>
            <person name="Dougan E. K."/>
            <person name="Thang M."/>
            <person name="Chan C."/>
        </authorList>
    </citation>
    <scope>NUCLEOTIDE SEQUENCE [LARGE SCALE GENOMIC DNA]</scope>
</reference>
<evidence type="ECO:0008006" key="5">
    <source>
        <dbReference type="Google" id="ProtNLM"/>
    </source>
</evidence>
<evidence type="ECO:0000256" key="1">
    <source>
        <dbReference type="SAM" id="Coils"/>
    </source>
</evidence>